<sequence>ERLSAETGCWLYLATAHPNAHSAFTNYTSQRLVQERSLTLLDDLHNTAHKMFHVLKVAHRSNAQELASDLHAATEQLAQSQSEATGMRAELDRLSKENQRKDELIRCLHDLQSGSTGSASN</sequence>
<keyword evidence="3" id="KW-1185">Reference proteome</keyword>
<gene>
    <name evidence="2" type="ORF">BDP27DRAFT_1236172</name>
</gene>
<reference evidence="2" key="1">
    <citation type="submission" date="2020-11" db="EMBL/GenBank/DDBJ databases">
        <authorList>
            <consortium name="DOE Joint Genome Institute"/>
            <person name="Ahrendt S."/>
            <person name="Riley R."/>
            <person name="Andreopoulos W."/>
            <person name="Labutti K."/>
            <person name="Pangilinan J."/>
            <person name="Ruiz-Duenas F.J."/>
            <person name="Barrasa J.M."/>
            <person name="Sanchez-Garcia M."/>
            <person name="Camarero S."/>
            <person name="Miyauchi S."/>
            <person name="Serrano A."/>
            <person name="Linde D."/>
            <person name="Babiker R."/>
            <person name="Drula E."/>
            <person name="Ayuso-Fernandez I."/>
            <person name="Pacheco R."/>
            <person name="Padilla G."/>
            <person name="Ferreira P."/>
            <person name="Barriuso J."/>
            <person name="Kellner H."/>
            <person name="Castanera R."/>
            <person name="Alfaro M."/>
            <person name="Ramirez L."/>
            <person name="Pisabarro A.G."/>
            <person name="Kuo A."/>
            <person name="Tritt A."/>
            <person name="Lipzen A."/>
            <person name="He G."/>
            <person name="Yan M."/>
            <person name="Ng V."/>
            <person name="Cullen D."/>
            <person name="Martin F."/>
            <person name="Rosso M.-N."/>
            <person name="Henrissat B."/>
            <person name="Hibbett D."/>
            <person name="Martinez A.T."/>
            <person name="Grigoriev I.V."/>
        </authorList>
    </citation>
    <scope>NUCLEOTIDE SEQUENCE</scope>
    <source>
        <strain evidence="2">AH 40177</strain>
    </source>
</reference>
<evidence type="ECO:0000313" key="3">
    <source>
        <dbReference type="Proteomes" id="UP000772434"/>
    </source>
</evidence>
<dbReference type="Proteomes" id="UP000772434">
    <property type="component" value="Unassembled WGS sequence"/>
</dbReference>
<organism evidence="2 3">
    <name type="scientific">Rhodocollybia butyracea</name>
    <dbReference type="NCBI Taxonomy" id="206335"/>
    <lineage>
        <taxon>Eukaryota</taxon>
        <taxon>Fungi</taxon>
        <taxon>Dikarya</taxon>
        <taxon>Basidiomycota</taxon>
        <taxon>Agaricomycotina</taxon>
        <taxon>Agaricomycetes</taxon>
        <taxon>Agaricomycetidae</taxon>
        <taxon>Agaricales</taxon>
        <taxon>Marasmiineae</taxon>
        <taxon>Omphalotaceae</taxon>
        <taxon>Rhodocollybia</taxon>
    </lineage>
</organism>
<name>A0A9P5U0R7_9AGAR</name>
<evidence type="ECO:0000313" key="2">
    <source>
        <dbReference type="EMBL" id="KAF9060828.1"/>
    </source>
</evidence>
<dbReference type="OrthoDB" id="3060861at2759"/>
<feature type="coiled-coil region" evidence="1">
    <location>
        <begin position="63"/>
        <end position="97"/>
    </location>
</feature>
<dbReference type="AlphaFoldDB" id="A0A9P5U0R7"/>
<feature type="non-terminal residue" evidence="2">
    <location>
        <position position="1"/>
    </location>
</feature>
<keyword evidence="1" id="KW-0175">Coiled coil</keyword>
<dbReference type="EMBL" id="JADNRY010000226">
    <property type="protein sequence ID" value="KAF9060828.1"/>
    <property type="molecule type" value="Genomic_DNA"/>
</dbReference>
<evidence type="ECO:0000256" key="1">
    <source>
        <dbReference type="SAM" id="Coils"/>
    </source>
</evidence>
<accession>A0A9P5U0R7</accession>
<proteinExistence type="predicted"/>
<comment type="caution">
    <text evidence="2">The sequence shown here is derived from an EMBL/GenBank/DDBJ whole genome shotgun (WGS) entry which is preliminary data.</text>
</comment>
<protein>
    <submittedName>
        <fullName evidence="2">Uncharacterized protein</fullName>
    </submittedName>
</protein>